<dbReference type="Proteomes" id="UP000023152">
    <property type="component" value="Unassembled WGS sequence"/>
</dbReference>
<keyword evidence="1" id="KW-0472">Membrane</keyword>
<dbReference type="AlphaFoldDB" id="X6MW12"/>
<comment type="caution">
    <text evidence="2">The sequence shown here is derived from an EMBL/GenBank/DDBJ whole genome shotgun (WGS) entry which is preliminary data.</text>
</comment>
<dbReference type="EMBL" id="ASPP01016223">
    <property type="protein sequence ID" value="ETO17652.1"/>
    <property type="molecule type" value="Genomic_DNA"/>
</dbReference>
<name>X6MW12_RETFI</name>
<protein>
    <submittedName>
        <fullName evidence="2">Uncharacterized protein</fullName>
    </submittedName>
</protein>
<feature type="non-terminal residue" evidence="2">
    <location>
        <position position="1"/>
    </location>
</feature>
<keyword evidence="3" id="KW-1185">Reference proteome</keyword>
<organism evidence="2 3">
    <name type="scientific">Reticulomyxa filosa</name>
    <dbReference type="NCBI Taxonomy" id="46433"/>
    <lineage>
        <taxon>Eukaryota</taxon>
        <taxon>Sar</taxon>
        <taxon>Rhizaria</taxon>
        <taxon>Retaria</taxon>
        <taxon>Foraminifera</taxon>
        <taxon>Monothalamids</taxon>
        <taxon>Reticulomyxidae</taxon>
        <taxon>Reticulomyxa</taxon>
    </lineage>
</organism>
<feature type="transmembrane region" description="Helical" evidence="1">
    <location>
        <begin position="122"/>
        <end position="142"/>
    </location>
</feature>
<evidence type="ECO:0000313" key="3">
    <source>
        <dbReference type="Proteomes" id="UP000023152"/>
    </source>
</evidence>
<keyword evidence="1" id="KW-1133">Transmembrane helix</keyword>
<proteinExistence type="predicted"/>
<evidence type="ECO:0000256" key="1">
    <source>
        <dbReference type="SAM" id="Phobius"/>
    </source>
</evidence>
<gene>
    <name evidence="2" type="ORF">RFI_19668</name>
</gene>
<accession>X6MW12</accession>
<keyword evidence="1" id="KW-0812">Transmembrane</keyword>
<sequence>KKKKKKKKKKKVFVVVVRYLQERFALNGGNGSLNGTSPSGDILMIGWHDQVNDPLSSNMFALEMDRLQNTPRFPNQTLELPLNNFIVAANHFRLLGVNVTANQNFNSQTVYGLNVAVEYWRYLFFFFSLCCHFCIFFLLFAYNSSSWRYITGVNKVLSLNRTQPCIDGHNDMISMLKAVAHGTTEHSVIVHVTSQDTIEFWLAVAAVDGQQWDAPYRPFHKFLFDDIFQV</sequence>
<reference evidence="2 3" key="1">
    <citation type="journal article" date="2013" name="Curr. Biol.">
        <title>The Genome of the Foraminiferan Reticulomyxa filosa.</title>
        <authorList>
            <person name="Glockner G."/>
            <person name="Hulsmann N."/>
            <person name="Schleicher M."/>
            <person name="Noegel A.A."/>
            <person name="Eichinger L."/>
            <person name="Gallinger C."/>
            <person name="Pawlowski J."/>
            <person name="Sierra R."/>
            <person name="Euteneuer U."/>
            <person name="Pillet L."/>
            <person name="Moustafa A."/>
            <person name="Platzer M."/>
            <person name="Groth M."/>
            <person name="Szafranski K."/>
            <person name="Schliwa M."/>
        </authorList>
    </citation>
    <scope>NUCLEOTIDE SEQUENCE [LARGE SCALE GENOMIC DNA]</scope>
</reference>
<evidence type="ECO:0000313" key="2">
    <source>
        <dbReference type="EMBL" id="ETO17652.1"/>
    </source>
</evidence>